<proteinExistence type="predicted"/>
<accession>A0AAV9G7V4</accession>
<dbReference type="AlphaFoldDB" id="A0AAV9G7V4"/>
<dbReference type="SUPFAM" id="SSF75304">
    <property type="entry name" value="Amidase signature (AS) enzymes"/>
    <property type="match status" value="1"/>
</dbReference>
<gene>
    <name evidence="1" type="ORF">QBC34DRAFT_452091</name>
</gene>
<name>A0AAV9G7V4_9PEZI</name>
<dbReference type="EMBL" id="MU865980">
    <property type="protein sequence ID" value="KAK4444219.1"/>
    <property type="molecule type" value="Genomic_DNA"/>
</dbReference>
<reference evidence="1" key="2">
    <citation type="submission" date="2023-05" db="EMBL/GenBank/DDBJ databases">
        <authorList>
            <consortium name="Lawrence Berkeley National Laboratory"/>
            <person name="Steindorff A."/>
            <person name="Hensen N."/>
            <person name="Bonometti L."/>
            <person name="Westerberg I."/>
            <person name="Brannstrom I.O."/>
            <person name="Guillou S."/>
            <person name="Cros-Aarteil S."/>
            <person name="Calhoun S."/>
            <person name="Haridas S."/>
            <person name="Kuo A."/>
            <person name="Mondo S."/>
            <person name="Pangilinan J."/>
            <person name="Riley R."/>
            <person name="Labutti K."/>
            <person name="Andreopoulos B."/>
            <person name="Lipzen A."/>
            <person name="Chen C."/>
            <person name="Yanf M."/>
            <person name="Daum C."/>
            <person name="Ng V."/>
            <person name="Clum A."/>
            <person name="Ohm R."/>
            <person name="Martin F."/>
            <person name="Silar P."/>
            <person name="Natvig D."/>
            <person name="Lalanne C."/>
            <person name="Gautier V."/>
            <person name="Ament-Velasquez S.L."/>
            <person name="Kruys A."/>
            <person name="Hutchinson M.I."/>
            <person name="Powell A.J."/>
            <person name="Barry K."/>
            <person name="Miller A.N."/>
            <person name="Grigoriev I.V."/>
            <person name="Debuchy R."/>
            <person name="Gladieux P."/>
            <person name="Thoren M.H."/>
            <person name="Johannesson H."/>
        </authorList>
    </citation>
    <scope>NUCLEOTIDE SEQUENCE</scope>
    <source>
        <strain evidence="1">PSN243</strain>
    </source>
</reference>
<dbReference type="Proteomes" id="UP001321760">
    <property type="component" value="Unassembled WGS sequence"/>
</dbReference>
<sequence>MASSINLLTATASELQAELCNGSITSKQLVKLYLDQISKYNGYLKAVTAVVQEDILTRRAEALDNKRAQGMTHGPLHGMANAGGSSAGSAVAVAAGFSPPTRKIVPTIGIVSPGAGPDYAGPMAKTVLDLANLLDVMVDQTKTRMMLEGGYRSAVTGKWGEIRIGVLDPDEWLSQSPAKYEKEASNQMVREWKAAYKKLATVAEAVEPVTLVSVDESIEQSKRDRTELDATFPRLKVRLDRYVALVDDAEFRVCTVDDIGKFSREHAVEEQPPGADRQASIIRVVQTLMTDQDHEDVQTFTRNQRKTQGINRVLEENKVNVIMKPRDGPLFRISGTEEYPEASLPLGYLDCNGKPFGLQIMAKAHQEALLIQVQSA</sequence>
<comment type="caution">
    <text evidence="1">The sequence shown here is derived from an EMBL/GenBank/DDBJ whole genome shotgun (WGS) entry which is preliminary data.</text>
</comment>
<dbReference type="InterPro" id="IPR036928">
    <property type="entry name" value="AS_sf"/>
</dbReference>
<keyword evidence="2" id="KW-1185">Reference proteome</keyword>
<evidence type="ECO:0000313" key="1">
    <source>
        <dbReference type="EMBL" id="KAK4444219.1"/>
    </source>
</evidence>
<protein>
    <submittedName>
        <fullName evidence="1">Amidase signature domain-containing protein</fullName>
    </submittedName>
</protein>
<reference evidence="1" key="1">
    <citation type="journal article" date="2023" name="Mol. Phylogenet. Evol.">
        <title>Genome-scale phylogeny and comparative genomics of the fungal order Sordariales.</title>
        <authorList>
            <person name="Hensen N."/>
            <person name="Bonometti L."/>
            <person name="Westerberg I."/>
            <person name="Brannstrom I.O."/>
            <person name="Guillou S."/>
            <person name="Cros-Aarteil S."/>
            <person name="Calhoun S."/>
            <person name="Haridas S."/>
            <person name="Kuo A."/>
            <person name="Mondo S."/>
            <person name="Pangilinan J."/>
            <person name="Riley R."/>
            <person name="LaButti K."/>
            <person name="Andreopoulos B."/>
            <person name="Lipzen A."/>
            <person name="Chen C."/>
            <person name="Yan M."/>
            <person name="Daum C."/>
            <person name="Ng V."/>
            <person name="Clum A."/>
            <person name="Steindorff A."/>
            <person name="Ohm R.A."/>
            <person name="Martin F."/>
            <person name="Silar P."/>
            <person name="Natvig D.O."/>
            <person name="Lalanne C."/>
            <person name="Gautier V."/>
            <person name="Ament-Velasquez S.L."/>
            <person name="Kruys A."/>
            <person name="Hutchinson M.I."/>
            <person name="Powell A.J."/>
            <person name="Barry K."/>
            <person name="Miller A.N."/>
            <person name="Grigoriev I.V."/>
            <person name="Debuchy R."/>
            <person name="Gladieux P."/>
            <person name="Hiltunen Thoren M."/>
            <person name="Johannesson H."/>
        </authorList>
    </citation>
    <scope>NUCLEOTIDE SEQUENCE</scope>
    <source>
        <strain evidence="1">PSN243</strain>
    </source>
</reference>
<organism evidence="1 2">
    <name type="scientific">Podospora aff. communis PSN243</name>
    <dbReference type="NCBI Taxonomy" id="3040156"/>
    <lineage>
        <taxon>Eukaryota</taxon>
        <taxon>Fungi</taxon>
        <taxon>Dikarya</taxon>
        <taxon>Ascomycota</taxon>
        <taxon>Pezizomycotina</taxon>
        <taxon>Sordariomycetes</taxon>
        <taxon>Sordariomycetidae</taxon>
        <taxon>Sordariales</taxon>
        <taxon>Podosporaceae</taxon>
        <taxon>Podospora</taxon>
    </lineage>
</organism>
<dbReference type="PANTHER" id="PTHR42678:SF34">
    <property type="entry name" value="OS04G0183300 PROTEIN"/>
    <property type="match status" value="1"/>
</dbReference>
<dbReference type="Gene3D" id="3.90.1300.10">
    <property type="entry name" value="Amidase signature (AS) domain"/>
    <property type="match status" value="2"/>
</dbReference>
<dbReference type="PANTHER" id="PTHR42678">
    <property type="entry name" value="AMIDASE"/>
    <property type="match status" value="1"/>
</dbReference>
<evidence type="ECO:0000313" key="2">
    <source>
        <dbReference type="Proteomes" id="UP001321760"/>
    </source>
</evidence>